<accession>A0A1J5S3W3</accession>
<evidence type="ECO:0000313" key="2">
    <source>
        <dbReference type="EMBL" id="OIR02675.1"/>
    </source>
</evidence>
<name>A0A1J5S3W3_9ZZZZ</name>
<protein>
    <recommendedName>
        <fullName evidence="3">Integral membrane protein</fullName>
    </recommendedName>
</protein>
<keyword evidence="1" id="KW-1133">Transmembrane helix</keyword>
<feature type="transmembrane region" description="Helical" evidence="1">
    <location>
        <begin position="214"/>
        <end position="243"/>
    </location>
</feature>
<dbReference type="AlphaFoldDB" id="A0A1J5S3W3"/>
<dbReference type="EMBL" id="MLJW01000072">
    <property type="protein sequence ID" value="OIR02675.1"/>
    <property type="molecule type" value="Genomic_DNA"/>
</dbReference>
<keyword evidence="1" id="KW-0472">Membrane</keyword>
<reference evidence="2" key="1">
    <citation type="submission" date="2016-10" db="EMBL/GenBank/DDBJ databases">
        <title>Sequence of Gallionella enrichment culture.</title>
        <authorList>
            <person name="Poehlein A."/>
            <person name="Muehling M."/>
            <person name="Daniel R."/>
        </authorList>
    </citation>
    <scope>NUCLEOTIDE SEQUENCE</scope>
</reference>
<proteinExistence type="predicted"/>
<evidence type="ECO:0008006" key="3">
    <source>
        <dbReference type="Google" id="ProtNLM"/>
    </source>
</evidence>
<evidence type="ECO:0000256" key="1">
    <source>
        <dbReference type="SAM" id="Phobius"/>
    </source>
</evidence>
<feature type="transmembrane region" description="Helical" evidence="1">
    <location>
        <begin position="43"/>
        <end position="65"/>
    </location>
</feature>
<feature type="transmembrane region" description="Helical" evidence="1">
    <location>
        <begin position="165"/>
        <end position="193"/>
    </location>
</feature>
<sequence length="266" mass="28655">MSPEEAQHQTLSSASARRVTVCTLTWRDPFVWLRAAWGDMLRCPAVSLSYGLMFTLVVWALGLSFLRRPEYTLMLGSALLLLGPALAMGLIEASRCCEAGIKPKLRPCLACWWKTRSSVALFAVLLLVIELLWARASLLVFALSFDTTVPEGHALDILLDPANLGFVLAYLGVGAAFAALAFAICAVSIPLMLDRPVDAITAAITSLRACLEHPFVMLGWGLLIAAITLLALLPLGLGLMLAWPLVGHASWHAYRGIVCPQTMAGA</sequence>
<feature type="transmembrane region" description="Helical" evidence="1">
    <location>
        <begin position="71"/>
        <end position="91"/>
    </location>
</feature>
<keyword evidence="1" id="KW-0812">Transmembrane</keyword>
<comment type="caution">
    <text evidence="2">The sequence shown here is derived from an EMBL/GenBank/DDBJ whole genome shotgun (WGS) entry which is preliminary data.</text>
</comment>
<dbReference type="InterPro" id="IPR018692">
    <property type="entry name" value="DUF2189"/>
</dbReference>
<gene>
    <name evidence="2" type="ORF">GALL_151270</name>
</gene>
<dbReference type="Pfam" id="PF09955">
    <property type="entry name" value="DUF2189"/>
    <property type="match status" value="1"/>
</dbReference>
<organism evidence="2">
    <name type="scientific">mine drainage metagenome</name>
    <dbReference type="NCBI Taxonomy" id="410659"/>
    <lineage>
        <taxon>unclassified sequences</taxon>
        <taxon>metagenomes</taxon>
        <taxon>ecological metagenomes</taxon>
    </lineage>
</organism>
<feature type="transmembrane region" description="Helical" evidence="1">
    <location>
        <begin position="119"/>
        <end position="145"/>
    </location>
</feature>